<dbReference type="RefSeq" id="WP_245967971.1">
    <property type="nucleotide sequence ID" value="NZ_RKHQ01000001.1"/>
</dbReference>
<feature type="transmembrane region" description="Helical" evidence="5">
    <location>
        <begin position="182"/>
        <end position="204"/>
    </location>
</feature>
<evidence type="ECO:0000256" key="4">
    <source>
        <dbReference type="ARBA" id="ARBA00023136"/>
    </source>
</evidence>
<evidence type="ECO:0000313" key="7">
    <source>
        <dbReference type="EMBL" id="ROR97097.1"/>
    </source>
</evidence>
<evidence type="ECO:0000259" key="6">
    <source>
        <dbReference type="PROSITE" id="PS50850"/>
    </source>
</evidence>
<name>A0A3N2DBI4_9MICO</name>
<dbReference type="AlphaFoldDB" id="A0A3N2DBI4"/>
<dbReference type="Pfam" id="PF07690">
    <property type="entry name" value="MFS_1"/>
    <property type="match status" value="1"/>
</dbReference>
<keyword evidence="8" id="KW-1185">Reference proteome</keyword>
<dbReference type="GO" id="GO:0005886">
    <property type="term" value="C:plasma membrane"/>
    <property type="evidence" value="ECO:0007669"/>
    <property type="project" value="UniProtKB-SubCell"/>
</dbReference>
<dbReference type="PRINTS" id="PR01036">
    <property type="entry name" value="TCRTETB"/>
</dbReference>
<dbReference type="InterPro" id="IPR020846">
    <property type="entry name" value="MFS_dom"/>
</dbReference>
<dbReference type="CDD" id="cd17321">
    <property type="entry name" value="MFS_MMR_MDR_like"/>
    <property type="match status" value="1"/>
</dbReference>
<comment type="subcellular location">
    <subcellularLocation>
        <location evidence="1">Cell membrane</location>
        <topology evidence="1">Multi-pass membrane protein</topology>
    </subcellularLocation>
</comment>
<dbReference type="Proteomes" id="UP000275356">
    <property type="component" value="Unassembled WGS sequence"/>
</dbReference>
<feature type="domain" description="Major facilitator superfamily (MFS) profile" evidence="6">
    <location>
        <begin position="26"/>
        <end position="490"/>
    </location>
</feature>
<evidence type="ECO:0000256" key="5">
    <source>
        <dbReference type="SAM" id="Phobius"/>
    </source>
</evidence>
<dbReference type="EMBL" id="RKHQ01000001">
    <property type="protein sequence ID" value="ROR97097.1"/>
    <property type="molecule type" value="Genomic_DNA"/>
</dbReference>
<dbReference type="PANTHER" id="PTHR42718">
    <property type="entry name" value="MAJOR FACILITATOR SUPERFAMILY MULTIDRUG TRANSPORTER MFSC"/>
    <property type="match status" value="1"/>
</dbReference>
<feature type="transmembrane region" description="Helical" evidence="5">
    <location>
        <begin position="463"/>
        <end position="484"/>
    </location>
</feature>
<sequence>MPVPADPDSPRDATDARPPRDARWPAFAVCLGAGFMTLLDVTIVNVALPSIEHSLGAGPNELQWILAGYTLAFGLALVPSGRLGDVFGRRTLFLVGLAAFALTSAACGLALTGTALAATRFAQGLAAGVLNPQIIGFIQDLFTGPARGRAFGWFGATVGVATAIGPLAGGALLALFGTQEGWRSVFLVNVPIGLVLFPFAWRLLPRSARDRGGRARLDVVGSILLAAGVVAIMWPFVTSGGEGGGSASPAATPAWWTIGVGVALLVTLWWWERRVERTGGLPLLPAALLRMRSFAFGVAVSTLYFLAFTGVWLSSTLYLQTGMGLTPLQAGLVLTPFSISGAIAAWFGGRLISRFGRPLVVVGIAVSAAALLAVMLVVRASTDLSAVWLVAGILTVAGLGNGLVISPNQTLTLAQVPVGDAGTAAGALQTMQRIGAAVGVSANAAAFFAVLGADPGTADYARAFSVSLTIVVAILVLALVVAIADWRRREHAGVAHAV</sequence>
<dbReference type="GO" id="GO:0022857">
    <property type="term" value="F:transmembrane transporter activity"/>
    <property type="evidence" value="ECO:0007669"/>
    <property type="project" value="InterPro"/>
</dbReference>
<dbReference type="Gene3D" id="1.20.1250.20">
    <property type="entry name" value="MFS general substrate transporter like domains"/>
    <property type="match status" value="1"/>
</dbReference>
<feature type="transmembrane region" description="Helical" evidence="5">
    <location>
        <begin position="121"/>
        <end position="138"/>
    </location>
</feature>
<keyword evidence="4 5" id="KW-0472">Membrane</keyword>
<feature type="transmembrane region" description="Helical" evidence="5">
    <location>
        <begin position="216"/>
        <end position="234"/>
    </location>
</feature>
<dbReference type="SUPFAM" id="SSF103473">
    <property type="entry name" value="MFS general substrate transporter"/>
    <property type="match status" value="1"/>
</dbReference>
<feature type="transmembrane region" description="Helical" evidence="5">
    <location>
        <begin position="26"/>
        <end position="50"/>
    </location>
</feature>
<feature type="transmembrane region" description="Helical" evidence="5">
    <location>
        <begin position="150"/>
        <end position="176"/>
    </location>
</feature>
<evidence type="ECO:0000256" key="2">
    <source>
        <dbReference type="ARBA" id="ARBA00022692"/>
    </source>
</evidence>
<gene>
    <name evidence="7" type="ORF">EDD28_1690</name>
</gene>
<organism evidence="7 8">
    <name type="scientific">Salana multivorans</name>
    <dbReference type="NCBI Taxonomy" id="120377"/>
    <lineage>
        <taxon>Bacteria</taxon>
        <taxon>Bacillati</taxon>
        <taxon>Actinomycetota</taxon>
        <taxon>Actinomycetes</taxon>
        <taxon>Micrococcales</taxon>
        <taxon>Beutenbergiaceae</taxon>
        <taxon>Salana</taxon>
    </lineage>
</organism>
<accession>A0A3N2DBI4</accession>
<dbReference type="PROSITE" id="PS50850">
    <property type="entry name" value="MFS"/>
    <property type="match status" value="1"/>
</dbReference>
<dbReference type="InterPro" id="IPR011701">
    <property type="entry name" value="MFS"/>
</dbReference>
<feature type="transmembrane region" description="Helical" evidence="5">
    <location>
        <begin position="92"/>
        <end position="115"/>
    </location>
</feature>
<evidence type="ECO:0000256" key="1">
    <source>
        <dbReference type="ARBA" id="ARBA00004651"/>
    </source>
</evidence>
<feature type="transmembrane region" description="Helical" evidence="5">
    <location>
        <begin position="325"/>
        <end position="347"/>
    </location>
</feature>
<keyword evidence="2 5" id="KW-0812">Transmembrane</keyword>
<evidence type="ECO:0000313" key="8">
    <source>
        <dbReference type="Proteomes" id="UP000275356"/>
    </source>
</evidence>
<feature type="transmembrane region" description="Helical" evidence="5">
    <location>
        <begin position="62"/>
        <end position="80"/>
    </location>
</feature>
<comment type="caution">
    <text evidence="7">The sequence shown here is derived from an EMBL/GenBank/DDBJ whole genome shotgun (WGS) entry which is preliminary data.</text>
</comment>
<reference evidence="7 8" key="1">
    <citation type="submission" date="2018-11" db="EMBL/GenBank/DDBJ databases">
        <title>Sequencing the genomes of 1000 actinobacteria strains.</title>
        <authorList>
            <person name="Klenk H.-P."/>
        </authorList>
    </citation>
    <scope>NUCLEOTIDE SEQUENCE [LARGE SCALE GENOMIC DNA]</scope>
    <source>
        <strain evidence="7 8">DSM 13521</strain>
    </source>
</reference>
<feature type="transmembrane region" description="Helical" evidence="5">
    <location>
        <begin position="293"/>
        <end position="313"/>
    </location>
</feature>
<evidence type="ECO:0000256" key="3">
    <source>
        <dbReference type="ARBA" id="ARBA00022989"/>
    </source>
</evidence>
<feature type="transmembrane region" description="Helical" evidence="5">
    <location>
        <begin position="359"/>
        <end position="380"/>
    </location>
</feature>
<keyword evidence="3 5" id="KW-1133">Transmembrane helix</keyword>
<protein>
    <submittedName>
        <fullName evidence="7">EmrB/QacA subfamily drug resistance transporter</fullName>
    </submittedName>
</protein>
<feature type="transmembrane region" description="Helical" evidence="5">
    <location>
        <begin position="254"/>
        <end position="272"/>
    </location>
</feature>
<dbReference type="PANTHER" id="PTHR42718:SF39">
    <property type="entry name" value="ACTINORHODIN TRANSPORTER-RELATED"/>
    <property type="match status" value="1"/>
</dbReference>
<feature type="transmembrane region" description="Helical" evidence="5">
    <location>
        <begin position="434"/>
        <end position="451"/>
    </location>
</feature>
<dbReference type="Gene3D" id="1.20.1720.10">
    <property type="entry name" value="Multidrug resistance protein D"/>
    <property type="match status" value="1"/>
</dbReference>
<feature type="transmembrane region" description="Helical" evidence="5">
    <location>
        <begin position="386"/>
        <end position="405"/>
    </location>
</feature>
<proteinExistence type="predicted"/>
<dbReference type="InterPro" id="IPR036259">
    <property type="entry name" value="MFS_trans_sf"/>
</dbReference>